<dbReference type="InterPro" id="IPR029057">
    <property type="entry name" value="PRTase-like"/>
</dbReference>
<reference evidence="3 4" key="1">
    <citation type="submission" date="2019-01" db="EMBL/GenBank/DDBJ databases">
        <title>Cytophagaceae bacterium strain CAR-16.</title>
        <authorList>
            <person name="Chen W.-M."/>
        </authorList>
    </citation>
    <scope>NUCLEOTIDE SEQUENCE [LARGE SCALE GENOMIC DNA]</scope>
    <source>
        <strain evidence="3 4">CAR-16</strain>
    </source>
</reference>
<comment type="similarity">
    <text evidence="1">Belongs to the ComF/GntX family.</text>
</comment>
<name>A0A4Q1C1E8_9BACT</name>
<evidence type="ECO:0000313" key="3">
    <source>
        <dbReference type="EMBL" id="RXK50993.1"/>
    </source>
</evidence>
<dbReference type="InterPro" id="IPR051910">
    <property type="entry name" value="ComF/GntX_DNA_util-trans"/>
</dbReference>
<dbReference type="PANTHER" id="PTHR47505:SF1">
    <property type="entry name" value="DNA UTILIZATION PROTEIN YHGH"/>
    <property type="match status" value="1"/>
</dbReference>
<dbReference type="PANTHER" id="PTHR47505">
    <property type="entry name" value="DNA UTILIZATION PROTEIN YHGH"/>
    <property type="match status" value="1"/>
</dbReference>
<dbReference type="Gene3D" id="3.40.50.2020">
    <property type="match status" value="1"/>
</dbReference>
<evidence type="ECO:0000313" key="4">
    <source>
        <dbReference type="Proteomes" id="UP000289455"/>
    </source>
</evidence>
<comment type="caution">
    <text evidence="3">The sequence shown here is derived from an EMBL/GenBank/DDBJ whole genome shotgun (WGS) entry which is preliminary data.</text>
</comment>
<dbReference type="EMBL" id="SDHY01000002">
    <property type="protein sequence ID" value="RXK50993.1"/>
    <property type="molecule type" value="Genomic_DNA"/>
</dbReference>
<evidence type="ECO:0000259" key="2">
    <source>
        <dbReference type="Pfam" id="PF00156"/>
    </source>
</evidence>
<dbReference type="Pfam" id="PF00156">
    <property type="entry name" value="Pribosyltran"/>
    <property type="match status" value="1"/>
</dbReference>
<dbReference type="OrthoDB" id="9779910at2"/>
<dbReference type="AlphaFoldDB" id="A0A4Q1C1E8"/>
<feature type="domain" description="Phosphoribosyltransferase" evidence="2">
    <location>
        <begin position="179"/>
        <end position="223"/>
    </location>
</feature>
<keyword evidence="4" id="KW-1185">Reference proteome</keyword>
<proteinExistence type="inferred from homology"/>
<gene>
    <name evidence="3" type="ORF">ESB04_04880</name>
</gene>
<evidence type="ECO:0000256" key="1">
    <source>
        <dbReference type="ARBA" id="ARBA00008007"/>
    </source>
</evidence>
<dbReference type="SUPFAM" id="SSF53271">
    <property type="entry name" value="PRTase-like"/>
    <property type="match status" value="1"/>
</dbReference>
<dbReference type="Proteomes" id="UP000289455">
    <property type="component" value="Unassembled WGS sequence"/>
</dbReference>
<organism evidence="3 4">
    <name type="scientific">Aquirufa rosea</name>
    <dbReference type="NCBI Taxonomy" id="2509241"/>
    <lineage>
        <taxon>Bacteria</taxon>
        <taxon>Pseudomonadati</taxon>
        <taxon>Bacteroidota</taxon>
        <taxon>Cytophagia</taxon>
        <taxon>Cytophagales</taxon>
        <taxon>Flectobacillaceae</taxon>
        <taxon>Aquirufa</taxon>
    </lineage>
</organism>
<sequence>MFKRILQLLYPDVCFACAKTLLDAEKLLCTNCLFDLPRPGFFLSKPNWLSLKFDGWMEYQDAQCFFLFSEGGRVQKIMHQIKYQGAQNLGYFLGAWCGKELNKYNCATIYDLIIPVPIHQERLKERGYNQAMCIAEGISDKTQIPISSQCVERMSFSQTLIHQNRQDRFTVLEDVFQVIDSREFLGKHVLIVDDTLTTGSTMLALGIKVKTAGAKKVSFLALAALQ</sequence>
<protein>
    <submittedName>
        <fullName evidence="3">ComF family protein</fullName>
    </submittedName>
</protein>
<dbReference type="InterPro" id="IPR000836">
    <property type="entry name" value="PRTase_dom"/>
</dbReference>
<accession>A0A4Q1C1E8</accession>
<dbReference type="CDD" id="cd06223">
    <property type="entry name" value="PRTases_typeI"/>
    <property type="match status" value="1"/>
</dbReference>
<dbReference type="RefSeq" id="WP_129026603.1">
    <property type="nucleotide sequence ID" value="NZ_SDHY01000002.1"/>
</dbReference>